<keyword evidence="1" id="KW-0732">Signal</keyword>
<dbReference type="EMBL" id="CAJGYO010000002">
    <property type="protein sequence ID" value="CAD6215051.1"/>
    <property type="molecule type" value="Genomic_DNA"/>
</dbReference>
<dbReference type="AlphaFoldDB" id="A0A811N3V7"/>
<comment type="caution">
    <text evidence="2">The sequence shown here is derived from an EMBL/GenBank/DDBJ whole genome shotgun (WGS) entry which is preliminary data.</text>
</comment>
<feature type="chain" id="PRO_5032957126" evidence="1">
    <location>
        <begin position="19"/>
        <end position="78"/>
    </location>
</feature>
<evidence type="ECO:0000313" key="3">
    <source>
        <dbReference type="Proteomes" id="UP000604825"/>
    </source>
</evidence>
<sequence length="78" mass="8371">MVAASSCLSLLLFFEAGAPPLLPLVRTTGAMPEPEPYMAAARESLELARGMRAAARDWARRRGVRAAVRAWTGARMAA</sequence>
<evidence type="ECO:0000313" key="2">
    <source>
        <dbReference type="EMBL" id="CAD6215051.1"/>
    </source>
</evidence>
<reference evidence="2" key="1">
    <citation type="submission" date="2020-10" db="EMBL/GenBank/DDBJ databases">
        <authorList>
            <person name="Han B."/>
            <person name="Lu T."/>
            <person name="Zhao Q."/>
            <person name="Huang X."/>
            <person name="Zhao Y."/>
        </authorList>
    </citation>
    <scope>NUCLEOTIDE SEQUENCE</scope>
</reference>
<feature type="signal peptide" evidence="1">
    <location>
        <begin position="1"/>
        <end position="18"/>
    </location>
</feature>
<dbReference type="Proteomes" id="UP000604825">
    <property type="component" value="Unassembled WGS sequence"/>
</dbReference>
<organism evidence="2 3">
    <name type="scientific">Miscanthus lutarioriparius</name>
    <dbReference type="NCBI Taxonomy" id="422564"/>
    <lineage>
        <taxon>Eukaryota</taxon>
        <taxon>Viridiplantae</taxon>
        <taxon>Streptophyta</taxon>
        <taxon>Embryophyta</taxon>
        <taxon>Tracheophyta</taxon>
        <taxon>Spermatophyta</taxon>
        <taxon>Magnoliopsida</taxon>
        <taxon>Liliopsida</taxon>
        <taxon>Poales</taxon>
        <taxon>Poaceae</taxon>
        <taxon>PACMAD clade</taxon>
        <taxon>Panicoideae</taxon>
        <taxon>Andropogonodae</taxon>
        <taxon>Andropogoneae</taxon>
        <taxon>Saccharinae</taxon>
        <taxon>Miscanthus</taxon>
    </lineage>
</organism>
<gene>
    <name evidence="2" type="ORF">NCGR_LOCUS10335</name>
</gene>
<keyword evidence="3" id="KW-1185">Reference proteome</keyword>
<protein>
    <submittedName>
        <fullName evidence="2">Uncharacterized protein</fullName>
    </submittedName>
</protein>
<name>A0A811N3V7_9POAL</name>
<evidence type="ECO:0000256" key="1">
    <source>
        <dbReference type="SAM" id="SignalP"/>
    </source>
</evidence>
<accession>A0A811N3V7</accession>
<proteinExistence type="predicted"/>